<feature type="region of interest" description="Disordered" evidence="1">
    <location>
        <begin position="1"/>
        <end position="79"/>
    </location>
</feature>
<protein>
    <submittedName>
        <fullName evidence="2">Uncharacterized protein</fullName>
    </submittedName>
</protein>
<evidence type="ECO:0000313" key="3">
    <source>
        <dbReference type="Proteomes" id="UP000670475"/>
    </source>
</evidence>
<feature type="compositionally biased region" description="Gly residues" evidence="1">
    <location>
        <begin position="44"/>
        <end position="69"/>
    </location>
</feature>
<evidence type="ECO:0000313" key="2">
    <source>
        <dbReference type="EMBL" id="MBP0458225.1"/>
    </source>
</evidence>
<organism evidence="2 3">
    <name type="scientific">Streptomyces montanisoli</name>
    <dbReference type="NCBI Taxonomy" id="2798581"/>
    <lineage>
        <taxon>Bacteria</taxon>
        <taxon>Bacillati</taxon>
        <taxon>Actinomycetota</taxon>
        <taxon>Actinomycetes</taxon>
        <taxon>Kitasatosporales</taxon>
        <taxon>Streptomycetaceae</taxon>
        <taxon>Streptomyces</taxon>
    </lineage>
</organism>
<feature type="compositionally biased region" description="Acidic residues" evidence="1">
    <location>
        <begin position="1"/>
        <end position="11"/>
    </location>
</feature>
<comment type="caution">
    <text evidence="2">The sequence shown here is derived from an EMBL/GenBank/DDBJ whole genome shotgun (WGS) entry which is preliminary data.</text>
</comment>
<dbReference type="Proteomes" id="UP000670475">
    <property type="component" value="Unassembled WGS sequence"/>
</dbReference>
<dbReference type="RefSeq" id="WP_209339989.1">
    <property type="nucleotide sequence ID" value="NZ_JAGIQL010000037.1"/>
</dbReference>
<gene>
    <name evidence="2" type="ORF">JFN87_12035</name>
</gene>
<evidence type="ECO:0000256" key="1">
    <source>
        <dbReference type="SAM" id="MobiDB-lite"/>
    </source>
</evidence>
<dbReference type="AlphaFoldDB" id="A0A940MDY2"/>
<accession>A0A940MDY2</accession>
<sequence>MISEPELEGEDGPYGPHGAVGRSGRSSRSGRTVPALPGQRSGDGPFGGDAYGGEPYGGDAYGHGPYGDGPDGDPAREPVVVADGAPRPVPRRAALTWALWGALAASVLWGAGLYAYRAAGPDLGGYGVERNLCLDAPLSALSKELGRTGTPEATSDETAAVDSAACRTDLGPAPRDGPFHGPTTNAGPHSAARGLVDLTYVLHRKTDPAPEFDALPAPKSPGSELHALRVPGLGERAYLITDTVGDLPPTLRVLDGQAEFTLSVTVYSSYDGHRAAAVDLRPQYVSAHTVTTVLEPAMADDLRQVMKTVKSGT</sequence>
<feature type="compositionally biased region" description="Low complexity" evidence="1">
    <location>
        <begin position="22"/>
        <end position="31"/>
    </location>
</feature>
<reference evidence="2" key="1">
    <citation type="submission" date="2021-03" db="EMBL/GenBank/DDBJ databases">
        <title>Whole genome sequence of Streptomyces bomunensis MMS17-BM035.</title>
        <authorList>
            <person name="Lee J.H."/>
        </authorList>
    </citation>
    <scope>NUCLEOTIDE SEQUENCE</scope>
    <source>
        <strain evidence="2">MMS17-BM035</strain>
    </source>
</reference>
<keyword evidence="3" id="KW-1185">Reference proteome</keyword>
<name>A0A940MDY2_9ACTN</name>
<dbReference type="EMBL" id="JAGIQL010000037">
    <property type="protein sequence ID" value="MBP0458225.1"/>
    <property type="molecule type" value="Genomic_DNA"/>
</dbReference>
<proteinExistence type="predicted"/>